<dbReference type="RefSeq" id="WP_132317597.1">
    <property type="nucleotide sequence ID" value="NZ_FWZT01000005.1"/>
</dbReference>
<dbReference type="EMBL" id="FWZT01000005">
    <property type="protein sequence ID" value="SMF10985.1"/>
    <property type="molecule type" value="Genomic_DNA"/>
</dbReference>
<evidence type="ECO:0000313" key="1">
    <source>
        <dbReference type="EMBL" id="SMF10985.1"/>
    </source>
</evidence>
<sequence length="260" mass="30097">MANKGLENTHPIIIKCAAFTTGVTLKSFRAKDVLFHIELIKNIVSPAPSAHDFDVQYTQVMRLFEKYHDRGWVEKDSTGSGKPLFSFHAKGLLALIDSMVHLDRQLPVSEVLFTQSFLDSYKDYIINVVFNEDSIDHNDRQSINDIFSPSYLIKQQMKIIDQGIQDLEYRIKESDKLLAYIDSHKGKTAQDMVDALPSEFSYRMSYLKPFREWLGNLPDRLLEHEFNTGFETRNKGYYKKNLNHLKGLKQFYEDACEATP</sequence>
<dbReference type="Proteomes" id="UP000192907">
    <property type="component" value="Unassembled WGS sequence"/>
</dbReference>
<keyword evidence="2" id="KW-1185">Reference proteome</keyword>
<accession>A0A1Y6BH01</accession>
<evidence type="ECO:0000313" key="2">
    <source>
        <dbReference type="Proteomes" id="UP000192907"/>
    </source>
</evidence>
<dbReference type="STRING" id="1513793.SAMN06296036_10539"/>
<name>A0A1Y6BH01_9BACT</name>
<gene>
    <name evidence="1" type="ORF">SAMN06296036_10539</name>
</gene>
<organism evidence="1 2">
    <name type="scientific">Pseudobacteriovorax antillogorgiicola</name>
    <dbReference type="NCBI Taxonomy" id="1513793"/>
    <lineage>
        <taxon>Bacteria</taxon>
        <taxon>Pseudomonadati</taxon>
        <taxon>Bdellovibrionota</taxon>
        <taxon>Oligoflexia</taxon>
        <taxon>Oligoflexales</taxon>
        <taxon>Pseudobacteriovoracaceae</taxon>
        <taxon>Pseudobacteriovorax</taxon>
    </lineage>
</organism>
<protein>
    <submittedName>
        <fullName evidence="1">Uncharacterized protein</fullName>
    </submittedName>
</protein>
<reference evidence="2" key="1">
    <citation type="submission" date="2017-04" db="EMBL/GenBank/DDBJ databases">
        <authorList>
            <person name="Varghese N."/>
            <person name="Submissions S."/>
        </authorList>
    </citation>
    <scope>NUCLEOTIDE SEQUENCE [LARGE SCALE GENOMIC DNA]</scope>
    <source>
        <strain evidence="2">RKEM611</strain>
    </source>
</reference>
<proteinExistence type="predicted"/>
<dbReference type="AlphaFoldDB" id="A0A1Y6BH01"/>